<protein>
    <submittedName>
        <fullName evidence="1">Uncharacterized protein</fullName>
    </submittedName>
</protein>
<dbReference type="Proteomes" id="UP000235392">
    <property type="component" value="Unassembled WGS sequence"/>
</dbReference>
<organism evidence="1 2">
    <name type="scientific">Puccinia coronata f. sp. avenae</name>
    <dbReference type="NCBI Taxonomy" id="200324"/>
    <lineage>
        <taxon>Eukaryota</taxon>
        <taxon>Fungi</taxon>
        <taxon>Dikarya</taxon>
        <taxon>Basidiomycota</taxon>
        <taxon>Pucciniomycotina</taxon>
        <taxon>Pucciniomycetes</taxon>
        <taxon>Pucciniales</taxon>
        <taxon>Pucciniaceae</taxon>
        <taxon>Puccinia</taxon>
    </lineage>
</organism>
<proteinExistence type="predicted"/>
<sequence length="75" mass="8149">MRLVSEAELRANQTTVISMSVFTLASILPNSNQSISKLVSSAFNHALKTFNRSIGEHARRSLDHSLWDSCASASG</sequence>
<accession>A0A2N5USZ6</accession>
<evidence type="ECO:0000313" key="2">
    <source>
        <dbReference type="Proteomes" id="UP000235392"/>
    </source>
</evidence>
<name>A0A2N5USZ6_9BASI</name>
<reference evidence="1 2" key="1">
    <citation type="submission" date="2017-11" db="EMBL/GenBank/DDBJ databases">
        <title>De novo assembly and phasing of dikaryotic genomes from two isolates of Puccinia coronata f. sp. avenae, the causal agent of oat crown rust.</title>
        <authorList>
            <person name="Miller M.E."/>
            <person name="Zhang Y."/>
            <person name="Omidvar V."/>
            <person name="Sperschneider J."/>
            <person name="Schwessinger B."/>
            <person name="Raley C."/>
            <person name="Palmer J.M."/>
            <person name="Garnica D."/>
            <person name="Upadhyaya N."/>
            <person name="Rathjen J."/>
            <person name="Taylor J.M."/>
            <person name="Park R.F."/>
            <person name="Dodds P.N."/>
            <person name="Hirsch C.D."/>
            <person name="Kianian S.F."/>
            <person name="Figueroa M."/>
        </authorList>
    </citation>
    <scope>NUCLEOTIDE SEQUENCE [LARGE SCALE GENOMIC DNA]</scope>
    <source>
        <strain evidence="1">12SD80</strain>
    </source>
</reference>
<dbReference type="AlphaFoldDB" id="A0A2N5USZ6"/>
<dbReference type="EMBL" id="PGCI01000096">
    <property type="protein sequence ID" value="PLW40891.1"/>
    <property type="molecule type" value="Genomic_DNA"/>
</dbReference>
<gene>
    <name evidence="1" type="ORF">PCASD_10759</name>
</gene>
<comment type="caution">
    <text evidence="1">The sequence shown here is derived from an EMBL/GenBank/DDBJ whole genome shotgun (WGS) entry which is preliminary data.</text>
</comment>
<evidence type="ECO:0000313" key="1">
    <source>
        <dbReference type="EMBL" id="PLW40891.1"/>
    </source>
</evidence>